<comment type="similarity">
    <text evidence="4">Belongs to the NPH3 family.</text>
</comment>
<evidence type="ECO:0000256" key="3">
    <source>
        <dbReference type="ARBA" id="ARBA00022786"/>
    </source>
</evidence>
<feature type="compositionally biased region" description="Polar residues" evidence="5">
    <location>
        <begin position="592"/>
        <end position="604"/>
    </location>
</feature>
<reference evidence="8 9" key="1">
    <citation type="submission" date="2023-01" db="EMBL/GenBank/DDBJ databases">
        <authorList>
            <person name="Kreplak J."/>
        </authorList>
    </citation>
    <scope>NUCLEOTIDE SEQUENCE [LARGE SCALE GENOMIC DNA]</scope>
</reference>
<gene>
    <name evidence="8" type="ORF">VFH_I372680</name>
</gene>
<dbReference type="InterPro" id="IPR011333">
    <property type="entry name" value="SKP1/BTB/POZ_sf"/>
</dbReference>
<protein>
    <submittedName>
        <fullName evidence="8">Uncharacterized protein</fullName>
    </submittedName>
</protein>
<keyword evidence="3" id="KW-0833">Ubl conjugation pathway</keyword>
<dbReference type="Pfam" id="PF00651">
    <property type="entry name" value="BTB"/>
    <property type="match status" value="1"/>
</dbReference>
<proteinExistence type="inferred from homology"/>
<evidence type="ECO:0000313" key="8">
    <source>
        <dbReference type="EMBL" id="CAI8588972.1"/>
    </source>
</evidence>
<evidence type="ECO:0000256" key="2">
    <source>
        <dbReference type="ARBA" id="ARBA00004906"/>
    </source>
</evidence>
<feature type="region of interest" description="Disordered" evidence="5">
    <location>
        <begin position="587"/>
        <end position="623"/>
    </location>
</feature>
<dbReference type="Proteomes" id="UP001157006">
    <property type="component" value="Chromosome 1L"/>
</dbReference>
<evidence type="ECO:0000256" key="1">
    <source>
        <dbReference type="ARBA" id="ARBA00004184"/>
    </source>
</evidence>
<dbReference type="InterPro" id="IPR027356">
    <property type="entry name" value="NPH3_dom"/>
</dbReference>
<dbReference type="InterPro" id="IPR000210">
    <property type="entry name" value="BTB/POZ_dom"/>
</dbReference>
<feature type="domain" description="BTB" evidence="6">
    <location>
        <begin position="29"/>
        <end position="96"/>
    </location>
</feature>
<dbReference type="SUPFAM" id="SSF54695">
    <property type="entry name" value="POZ domain"/>
    <property type="match status" value="1"/>
</dbReference>
<evidence type="ECO:0000259" key="7">
    <source>
        <dbReference type="PROSITE" id="PS51649"/>
    </source>
</evidence>
<evidence type="ECO:0000256" key="5">
    <source>
        <dbReference type="SAM" id="MobiDB-lite"/>
    </source>
</evidence>
<comment type="pathway">
    <text evidence="2">Protein modification; protein ubiquitination.</text>
</comment>
<dbReference type="PANTHER" id="PTHR32370">
    <property type="entry name" value="OS12G0117600 PROTEIN"/>
    <property type="match status" value="1"/>
</dbReference>
<evidence type="ECO:0000256" key="4">
    <source>
        <dbReference type="PROSITE-ProRule" id="PRU00982"/>
    </source>
</evidence>
<comment type="subcellular location">
    <subcellularLocation>
        <location evidence="1">Endomembrane system</location>
        <topology evidence="1">Peripheral membrane protein</topology>
    </subcellularLocation>
</comment>
<dbReference type="EMBL" id="OX451736">
    <property type="protein sequence ID" value="CAI8588972.1"/>
    <property type="molecule type" value="Genomic_DNA"/>
</dbReference>
<dbReference type="InterPro" id="IPR043454">
    <property type="entry name" value="NPH3/RPT2-like"/>
</dbReference>
<evidence type="ECO:0000313" key="9">
    <source>
        <dbReference type="Proteomes" id="UP001157006"/>
    </source>
</evidence>
<name>A0AAV0YWR2_VICFA</name>
<dbReference type="PROSITE" id="PS51649">
    <property type="entry name" value="NPH3"/>
    <property type="match status" value="1"/>
</dbReference>
<feature type="compositionally biased region" description="Low complexity" evidence="5">
    <location>
        <begin position="485"/>
        <end position="495"/>
    </location>
</feature>
<evidence type="ECO:0000259" key="6">
    <source>
        <dbReference type="PROSITE" id="PS50097"/>
    </source>
</evidence>
<feature type="region of interest" description="Disordered" evidence="5">
    <location>
        <begin position="485"/>
        <end position="523"/>
    </location>
</feature>
<dbReference type="AlphaFoldDB" id="A0AAV0YWR2"/>
<sequence length="623" mass="69303">MKFMKLGSKPDSFQTDGDNVRYVATELASDIVVNVGEVKFYLHKFPLLSKSLRLQKLVSNPDEENDEVHIHDIPGGPIAFEICTKFCYGMVVTLNAYNVVAARCAAEYLEMYETVEKGNLIYKIEVFLNSSIFRSWKDSIIVLQTTKSLLPWSEELKIVSHCMESIATKASMDPSKVEWSYTYNRKKLPSENGNDSHWNGVRKQLMVPKDWWVEDLCELQLDLYNRVMSTITTNGNVSGIVVGEALSAFASRRLPGFTKGVIQNGDITKNRLVLETIVGLLPEDMGSGSCSFLLKLLKLAIQLECDVSVRSELKRRTGQRLEEATLADLLISSSTGETTYDIETVQKLVEMFVAHEHQSLMEDELQEIKSPKMVLNSSSKIKVAKLVDSYLAEIARDPNLPLLNFVNIADLVSSFPRQSHDGLYRAIDMYLKEHPGISKSERKRICRLMDCKKLSAEACMHAVQNERLPLRVVVQVLFFEQMRASTTSSSGGTNTPDLPGSIRALHPGGSHGSSRSTTTNTEEEWDAVATAEDIKVLKGELAALKLSGGSSQSSDRNSNNNADKAAANKMKGFLMSKKIFSKIWSNKEKNGEITSSDTSESPASTVVEETKSTPSRSRRHSVS</sequence>
<keyword evidence="9" id="KW-1185">Reference proteome</keyword>
<accession>A0AAV0YWR2</accession>
<dbReference type="Gene3D" id="3.30.710.10">
    <property type="entry name" value="Potassium Channel Kv1.1, Chain A"/>
    <property type="match status" value="1"/>
</dbReference>
<organism evidence="8 9">
    <name type="scientific">Vicia faba</name>
    <name type="common">Broad bean</name>
    <name type="synonym">Faba vulgaris</name>
    <dbReference type="NCBI Taxonomy" id="3906"/>
    <lineage>
        <taxon>Eukaryota</taxon>
        <taxon>Viridiplantae</taxon>
        <taxon>Streptophyta</taxon>
        <taxon>Embryophyta</taxon>
        <taxon>Tracheophyta</taxon>
        <taxon>Spermatophyta</taxon>
        <taxon>Magnoliopsida</taxon>
        <taxon>eudicotyledons</taxon>
        <taxon>Gunneridae</taxon>
        <taxon>Pentapetalae</taxon>
        <taxon>rosids</taxon>
        <taxon>fabids</taxon>
        <taxon>Fabales</taxon>
        <taxon>Fabaceae</taxon>
        <taxon>Papilionoideae</taxon>
        <taxon>50 kb inversion clade</taxon>
        <taxon>NPAAA clade</taxon>
        <taxon>Hologalegina</taxon>
        <taxon>IRL clade</taxon>
        <taxon>Fabeae</taxon>
        <taxon>Vicia</taxon>
    </lineage>
</organism>
<dbReference type="GO" id="GO:0012505">
    <property type="term" value="C:endomembrane system"/>
    <property type="evidence" value="ECO:0007669"/>
    <property type="project" value="UniProtKB-SubCell"/>
</dbReference>
<feature type="domain" description="NPH3" evidence="7">
    <location>
        <begin position="210"/>
        <end position="483"/>
    </location>
</feature>
<dbReference type="Pfam" id="PF03000">
    <property type="entry name" value="NPH3"/>
    <property type="match status" value="1"/>
</dbReference>
<dbReference type="PROSITE" id="PS50097">
    <property type="entry name" value="BTB"/>
    <property type="match status" value="1"/>
</dbReference>